<organism evidence="2 3">
    <name type="scientific">Cryomyces minteri</name>
    <dbReference type="NCBI Taxonomy" id="331657"/>
    <lineage>
        <taxon>Eukaryota</taxon>
        <taxon>Fungi</taxon>
        <taxon>Dikarya</taxon>
        <taxon>Ascomycota</taxon>
        <taxon>Pezizomycotina</taxon>
        <taxon>Dothideomycetes</taxon>
        <taxon>Dothideomycetes incertae sedis</taxon>
        <taxon>Cryomyces</taxon>
    </lineage>
</organism>
<dbReference type="AlphaFoldDB" id="A0A4U0W327"/>
<dbReference type="EMBL" id="NAJN01002213">
    <property type="protein sequence ID" value="TKA55866.1"/>
    <property type="molecule type" value="Genomic_DNA"/>
</dbReference>
<protein>
    <submittedName>
        <fullName evidence="2">Uncharacterized protein</fullName>
    </submittedName>
</protein>
<keyword evidence="3" id="KW-1185">Reference proteome</keyword>
<comment type="caution">
    <text evidence="2">The sequence shown here is derived from an EMBL/GenBank/DDBJ whole genome shotgun (WGS) entry which is preliminary data.</text>
</comment>
<gene>
    <name evidence="2" type="ORF">B0A49_11437</name>
</gene>
<dbReference type="STRING" id="331657.A0A4U0W327"/>
<evidence type="ECO:0000313" key="3">
    <source>
        <dbReference type="Proteomes" id="UP000308768"/>
    </source>
</evidence>
<feature type="compositionally biased region" description="Basic and acidic residues" evidence="1">
    <location>
        <begin position="127"/>
        <end position="141"/>
    </location>
</feature>
<dbReference type="Proteomes" id="UP000308768">
    <property type="component" value="Unassembled WGS sequence"/>
</dbReference>
<sequence>MSYTGPSNTTSPRFTTFDSLYAHLRNTYPAPLLPPGKARDPSLTDAISSLYLHPTLEAALHILNADLPSAHFLVRHMQAAPAVAGMYLHGILHRIEGDYDNARCWYVDVAQESCGAFQEVWEAASSSDDRRGNGNDGKDARGGGGSAKEEDELPKPQRLRHLNPRAAEFIDAIQTLHGQRRFASPFSSSHQEESRLTHLSAHELTTVVSWCVREYGAGVWTDARPAWVRPGEEERKIGNMMVSEGEGRRKF</sequence>
<reference evidence="2 3" key="1">
    <citation type="submission" date="2017-03" db="EMBL/GenBank/DDBJ databases">
        <title>Genomes of endolithic fungi from Antarctica.</title>
        <authorList>
            <person name="Coleine C."/>
            <person name="Masonjones S."/>
            <person name="Stajich J.E."/>
        </authorList>
    </citation>
    <scope>NUCLEOTIDE SEQUENCE [LARGE SCALE GENOMIC DNA]</scope>
    <source>
        <strain evidence="2 3">CCFEE 5187</strain>
    </source>
</reference>
<proteinExistence type="predicted"/>
<accession>A0A4U0W327</accession>
<dbReference type="OrthoDB" id="2306919at2759"/>
<evidence type="ECO:0000256" key="1">
    <source>
        <dbReference type="SAM" id="MobiDB-lite"/>
    </source>
</evidence>
<feature type="region of interest" description="Disordered" evidence="1">
    <location>
        <begin position="125"/>
        <end position="160"/>
    </location>
</feature>
<name>A0A4U0W327_9PEZI</name>
<evidence type="ECO:0000313" key="2">
    <source>
        <dbReference type="EMBL" id="TKA55866.1"/>
    </source>
</evidence>